<evidence type="ECO:0000313" key="2">
    <source>
        <dbReference type="EMBL" id="OAM89391.1"/>
    </source>
</evidence>
<feature type="compositionally biased region" description="Basic and acidic residues" evidence="1">
    <location>
        <begin position="197"/>
        <end position="211"/>
    </location>
</feature>
<feature type="compositionally biased region" description="Basic and acidic residues" evidence="1">
    <location>
        <begin position="180"/>
        <end position="189"/>
    </location>
</feature>
<proteinExistence type="predicted"/>
<reference evidence="2 3" key="1">
    <citation type="submission" date="2016-01" db="EMBL/GenBank/DDBJ databases">
        <title>High potential of lignocellulose degradation of a new Verrucomicrobia species.</title>
        <authorList>
            <person name="Wang Y."/>
            <person name="Shi Y."/>
            <person name="Qiu Z."/>
            <person name="Liu S."/>
            <person name="Yang H."/>
        </authorList>
    </citation>
    <scope>NUCLEOTIDE SEQUENCE [LARGE SCALE GENOMIC DNA]</scope>
    <source>
        <strain evidence="2 3">TSB47</strain>
    </source>
</reference>
<keyword evidence="3" id="KW-1185">Reference proteome</keyword>
<feature type="region of interest" description="Disordered" evidence="1">
    <location>
        <begin position="171"/>
        <end position="211"/>
    </location>
</feature>
<accession>A0A178IIC2</accession>
<evidence type="ECO:0000256" key="1">
    <source>
        <dbReference type="SAM" id="MobiDB-lite"/>
    </source>
</evidence>
<gene>
    <name evidence="2" type="ORF">AW736_13410</name>
</gene>
<sequence length="421" mass="47108">MAWRIEEHVSRGEIDNRIRGRITARLWFCGDEETPMEIRLAGDAQPDLHGRFIAFTNPDAKPGRLDGLSLRQHGTAGRITASRKVRIPDVPLDRIGEYYKTGRPLPCHWGNVLYFEWFSETDGRIVIEAPYALQISADAPTWELSPGEKAAHDDALAAGADDDPVTIIHNPDFAGAPEGEAWKESRENAEADEDDEWRPPTEEEADRTQAESDLLVDRIMARMEREGEGADFEKILDEEITRRRRERGESEPTPEQLADNQRRLDDLNAGAEEVLREMESEAWKGPEEPRGHPLTMRARELALRVSKDVEERNWCPADAHGEHPVLQLVSSLMCAGPKLAGALGAHEEWPPPLMFAAATIVRLKKALDFIEDARLAAECCTGQNLTEVAWLDGVMREAGEIAAAIKALVAELRARLKEGRE</sequence>
<dbReference type="EMBL" id="LRRQ01000097">
    <property type="protein sequence ID" value="OAM89391.1"/>
    <property type="molecule type" value="Genomic_DNA"/>
</dbReference>
<dbReference type="Proteomes" id="UP000078486">
    <property type="component" value="Unassembled WGS sequence"/>
</dbReference>
<name>A0A178IIC2_9BACT</name>
<evidence type="ECO:0000313" key="3">
    <source>
        <dbReference type="Proteomes" id="UP000078486"/>
    </source>
</evidence>
<protein>
    <submittedName>
        <fullName evidence="2">Uncharacterized protein</fullName>
    </submittedName>
</protein>
<dbReference type="AlphaFoldDB" id="A0A178IIC2"/>
<dbReference type="OrthoDB" id="198200at2"/>
<organism evidence="2 3">
    <name type="scientific">Termitidicoccus mucosus</name>
    <dbReference type="NCBI Taxonomy" id="1184151"/>
    <lineage>
        <taxon>Bacteria</taxon>
        <taxon>Pseudomonadati</taxon>
        <taxon>Verrucomicrobiota</taxon>
        <taxon>Opitutia</taxon>
        <taxon>Opitutales</taxon>
        <taxon>Opitutaceae</taxon>
        <taxon>Termitidicoccus</taxon>
    </lineage>
</organism>
<dbReference type="RefSeq" id="WP_068770702.1">
    <property type="nucleotide sequence ID" value="NZ_CP109796.1"/>
</dbReference>
<comment type="caution">
    <text evidence="2">The sequence shown here is derived from an EMBL/GenBank/DDBJ whole genome shotgun (WGS) entry which is preliminary data.</text>
</comment>